<organism evidence="1 2">
    <name type="scientific">Purpureocillium lavendulum</name>
    <dbReference type="NCBI Taxonomy" id="1247861"/>
    <lineage>
        <taxon>Eukaryota</taxon>
        <taxon>Fungi</taxon>
        <taxon>Dikarya</taxon>
        <taxon>Ascomycota</taxon>
        <taxon>Pezizomycotina</taxon>
        <taxon>Sordariomycetes</taxon>
        <taxon>Hypocreomycetidae</taxon>
        <taxon>Hypocreales</taxon>
        <taxon>Ophiocordycipitaceae</taxon>
        <taxon>Purpureocillium</taxon>
    </lineage>
</organism>
<dbReference type="InterPro" id="IPR002347">
    <property type="entry name" value="SDR_fam"/>
</dbReference>
<name>A0AB34FIU7_9HYPO</name>
<dbReference type="InterPro" id="IPR036291">
    <property type="entry name" value="NAD(P)-bd_dom_sf"/>
</dbReference>
<dbReference type="PRINTS" id="PR00081">
    <property type="entry name" value="GDHRDH"/>
</dbReference>
<accession>A0AB34FIU7</accession>
<dbReference type="Pfam" id="PF00106">
    <property type="entry name" value="adh_short"/>
    <property type="match status" value="1"/>
</dbReference>
<reference evidence="1" key="1">
    <citation type="submission" date="2023-01" db="EMBL/GenBank/DDBJ databases">
        <title>The growth and conidiation of Purpureocillium lavendulum are regulated by nitrogen source and histone H3K14 acetylation.</title>
        <authorList>
            <person name="Tang P."/>
            <person name="Han J."/>
            <person name="Zhang C."/>
            <person name="Tang P."/>
            <person name="Qi F."/>
            <person name="Zhang K."/>
            <person name="Liang L."/>
        </authorList>
    </citation>
    <scope>NUCLEOTIDE SEQUENCE</scope>
    <source>
        <strain evidence="1">YMF1.00683</strain>
    </source>
</reference>
<sequence>MATYLITGANRGLGLEFVRHYSNDPKNRVVALVRNKAAAKKAEPKQFTKPNVHVVEADLTSYDSLKTAAAETSDITGNKLDFVIANAGLVSDWSAFDDMETLGKEPTALQKDLLDSFSINVIGNIHLFNLFLPLVRNGSAKKVIAISTGMADIDLISKYDIEMAGPYSISKAALNTAVAKYSAQCRQEGILFMSISPGVVETGQTAGATDEQLQKVAAMGAKFATYAPHFKGPISTEESVTAIDRVILNASVEGGSGGSFVSHLGTQQWL</sequence>
<dbReference type="Proteomes" id="UP001163105">
    <property type="component" value="Unassembled WGS sequence"/>
</dbReference>
<dbReference type="EMBL" id="JAQHRD010000008">
    <property type="protein sequence ID" value="KAJ6438619.1"/>
    <property type="molecule type" value="Genomic_DNA"/>
</dbReference>
<comment type="caution">
    <text evidence="1">The sequence shown here is derived from an EMBL/GenBank/DDBJ whole genome shotgun (WGS) entry which is preliminary data.</text>
</comment>
<evidence type="ECO:0000313" key="1">
    <source>
        <dbReference type="EMBL" id="KAJ6438619.1"/>
    </source>
</evidence>
<dbReference type="AlphaFoldDB" id="A0AB34FIU7"/>
<evidence type="ECO:0000313" key="2">
    <source>
        <dbReference type="Proteomes" id="UP001163105"/>
    </source>
</evidence>
<dbReference type="SUPFAM" id="SSF51735">
    <property type="entry name" value="NAD(P)-binding Rossmann-fold domains"/>
    <property type="match status" value="1"/>
</dbReference>
<dbReference type="PANTHER" id="PTHR45458:SF3">
    <property type="entry name" value="CHAIN DEHYDROGENASE (ATSC), PUTATIVE-RELATED"/>
    <property type="match status" value="1"/>
</dbReference>
<dbReference type="InterPro" id="IPR052184">
    <property type="entry name" value="SDR_enzymes"/>
</dbReference>
<dbReference type="GO" id="GO:0016616">
    <property type="term" value="F:oxidoreductase activity, acting on the CH-OH group of donors, NAD or NADP as acceptor"/>
    <property type="evidence" value="ECO:0007669"/>
    <property type="project" value="TreeGrafter"/>
</dbReference>
<protein>
    <submittedName>
        <fullName evidence="1">Hsp70 nucleotide exchange factor FES1</fullName>
    </submittedName>
</protein>
<dbReference type="PANTHER" id="PTHR45458">
    <property type="entry name" value="SHORT-CHAIN DEHYDROGENASE/REDUCTASE SDR"/>
    <property type="match status" value="1"/>
</dbReference>
<keyword evidence="2" id="KW-1185">Reference proteome</keyword>
<dbReference type="Gene3D" id="3.40.50.720">
    <property type="entry name" value="NAD(P)-binding Rossmann-like Domain"/>
    <property type="match status" value="1"/>
</dbReference>
<proteinExistence type="predicted"/>
<gene>
    <name evidence="1" type="ORF">O9K51_09213</name>
</gene>